<keyword evidence="10" id="KW-1185">Reference proteome</keyword>
<evidence type="ECO:0000313" key="9">
    <source>
        <dbReference type="EMBL" id="AWK76751.1"/>
    </source>
</evidence>
<dbReference type="InterPro" id="IPR000522">
    <property type="entry name" value="ABC_transptr_permease_BtuC"/>
</dbReference>
<keyword evidence="6 8" id="KW-1133">Transmembrane helix</keyword>
<protein>
    <recommendedName>
        <fullName evidence="11">Iron complex transport system permease protein</fullName>
    </recommendedName>
</protein>
<dbReference type="InterPro" id="IPR037294">
    <property type="entry name" value="ABC_BtuC-like"/>
</dbReference>
<feature type="transmembrane region" description="Helical" evidence="8">
    <location>
        <begin position="31"/>
        <end position="52"/>
    </location>
</feature>
<feature type="transmembrane region" description="Helical" evidence="8">
    <location>
        <begin position="185"/>
        <end position="207"/>
    </location>
</feature>
<evidence type="ECO:0000256" key="5">
    <source>
        <dbReference type="ARBA" id="ARBA00022692"/>
    </source>
</evidence>
<feature type="transmembrane region" description="Helical" evidence="8">
    <location>
        <begin position="232"/>
        <end position="251"/>
    </location>
</feature>
<dbReference type="KEGG" id="roz:CBI38_35540"/>
<comment type="similarity">
    <text evidence="2">Belongs to the binding-protein-dependent transport system permease family. FecCD subfamily.</text>
</comment>
<name>A0A2S2C787_9NOCA</name>
<feature type="transmembrane region" description="Helical" evidence="8">
    <location>
        <begin position="153"/>
        <end position="173"/>
    </location>
</feature>
<feature type="transmembrane region" description="Helical" evidence="8">
    <location>
        <begin position="86"/>
        <end position="103"/>
    </location>
</feature>
<comment type="subcellular location">
    <subcellularLocation>
        <location evidence="1">Cell membrane</location>
        <topology evidence="1">Multi-pass membrane protein</topology>
    </subcellularLocation>
</comment>
<dbReference type="PANTHER" id="PTHR30472">
    <property type="entry name" value="FERRIC ENTEROBACTIN TRANSPORT SYSTEM PERMEASE PROTEIN"/>
    <property type="match status" value="1"/>
</dbReference>
<dbReference type="CDD" id="cd06550">
    <property type="entry name" value="TM_ABC_iron-siderophores_like"/>
    <property type="match status" value="1"/>
</dbReference>
<feature type="transmembrane region" description="Helical" evidence="8">
    <location>
        <begin position="115"/>
        <end position="133"/>
    </location>
</feature>
<dbReference type="RefSeq" id="WP_109336167.1">
    <property type="nucleotide sequence ID" value="NZ_CP021356.1"/>
</dbReference>
<dbReference type="GO" id="GO:0022857">
    <property type="term" value="F:transmembrane transporter activity"/>
    <property type="evidence" value="ECO:0007669"/>
    <property type="project" value="InterPro"/>
</dbReference>
<feature type="transmembrane region" description="Helical" evidence="8">
    <location>
        <begin position="343"/>
        <end position="364"/>
    </location>
</feature>
<feature type="transmembrane region" description="Helical" evidence="8">
    <location>
        <begin position="315"/>
        <end position="336"/>
    </location>
</feature>
<sequence>MTAPALSAARAGNGAVVVQAGPVSALLRPRALLVGVGATAGAVGLFLAALAVGSTDLSPGEVVGGLLGQGKSSVVFTVQRLRLPRALVGLLVGLALGAAGALTQGLARNPLASPDVLGVTAGASAGAVLVLLAQGSTTAAAGGASAGLAQVGLPLGAVAGAALAAVLVLALTGRRRVDGAGLDPHRLVLVGVVLAAAFTGLVEYTLVRGDVDQATKATVWLTGSLHGRGWEHVWGVATALLILLPFAAVLVRRLDVLLLGDSAATALGIRVGRSRLWIVVAAVALAGTATAAAGPVAFVALVAPNLARRVVRGPGVPLVTSALLGAVVVLAADLVARGVIPGFELPAGAVCALVGAPYLLYLILRTSKER</sequence>
<dbReference type="Gene3D" id="1.10.3470.10">
    <property type="entry name" value="ABC transporter involved in vitamin B12 uptake, BtuC"/>
    <property type="match status" value="1"/>
</dbReference>
<dbReference type="Proteomes" id="UP000245711">
    <property type="component" value="Plasmid pRB29"/>
</dbReference>
<evidence type="ECO:0000256" key="7">
    <source>
        <dbReference type="ARBA" id="ARBA00023136"/>
    </source>
</evidence>
<keyword evidence="3" id="KW-0813">Transport</keyword>
<dbReference type="PANTHER" id="PTHR30472:SF24">
    <property type="entry name" value="FERRIC ENTEROBACTIN TRANSPORT SYSTEM PERMEASE PROTEIN FEPG"/>
    <property type="match status" value="1"/>
</dbReference>
<evidence type="ECO:0000256" key="8">
    <source>
        <dbReference type="SAM" id="Phobius"/>
    </source>
</evidence>
<dbReference type="SUPFAM" id="SSF81345">
    <property type="entry name" value="ABC transporter involved in vitamin B12 uptake, BtuC"/>
    <property type="match status" value="1"/>
</dbReference>
<dbReference type="GO" id="GO:0033214">
    <property type="term" value="P:siderophore-iron import into cell"/>
    <property type="evidence" value="ECO:0007669"/>
    <property type="project" value="TreeGrafter"/>
</dbReference>
<evidence type="ECO:0000256" key="4">
    <source>
        <dbReference type="ARBA" id="ARBA00022475"/>
    </source>
</evidence>
<evidence type="ECO:0008006" key="11">
    <source>
        <dbReference type="Google" id="ProtNLM"/>
    </source>
</evidence>
<dbReference type="OrthoDB" id="4455417at2"/>
<dbReference type="Pfam" id="PF01032">
    <property type="entry name" value="FecCD"/>
    <property type="match status" value="1"/>
</dbReference>
<gene>
    <name evidence="9" type="ORF">CBI38_35540</name>
</gene>
<evidence type="ECO:0000256" key="2">
    <source>
        <dbReference type="ARBA" id="ARBA00007935"/>
    </source>
</evidence>
<evidence type="ECO:0000256" key="1">
    <source>
        <dbReference type="ARBA" id="ARBA00004651"/>
    </source>
</evidence>
<organism evidence="9 10">
    <name type="scientific">Rhodococcus oxybenzonivorans</name>
    <dbReference type="NCBI Taxonomy" id="1990687"/>
    <lineage>
        <taxon>Bacteria</taxon>
        <taxon>Bacillati</taxon>
        <taxon>Actinomycetota</taxon>
        <taxon>Actinomycetes</taxon>
        <taxon>Mycobacteriales</taxon>
        <taxon>Nocardiaceae</taxon>
        <taxon>Rhodococcus</taxon>
    </lineage>
</organism>
<keyword evidence="9" id="KW-0614">Plasmid</keyword>
<geneLocation type="plasmid" evidence="10">
    <name>prb29</name>
</geneLocation>
<reference evidence="9 10" key="1">
    <citation type="submission" date="2017-05" db="EMBL/GenBank/DDBJ databases">
        <title>Isolation of Rhodococcus sp. S2-17 biodegrading of BP-3.</title>
        <authorList>
            <person name="Lee Y."/>
            <person name="Kim K.H."/>
            <person name="Chun B.H."/>
            <person name="Jung H.S."/>
            <person name="Jeon C.O."/>
        </authorList>
    </citation>
    <scope>NUCLEOTIDE SEQUENCE [LARGE SCALE GENOMIC DNA]</scope>
    <source>
        <strain evidence="9 10">S2-17</strain>
        <plasmid evidence="10">prb29</plasmid>
    </source>
</reference>
<dbReference type="EMBL" id="CP021356">
    <property type="protein sequence ID" value="AWK76751.1"/>
    <property type="molecule type" value="Genomic_DNA"/>
</dbReference>
<feature type="transmembrane region" description="Helical" evidence="8">
    <location>
        <begin position="276"/>
        <end position="303"/>
    </location>
</feature>
<proteinExistence type="inferred from homology"/>
<evidence type="ECO:0000256" key="3">
    <source>
        <dbReference type="ARBA" id="ARBA00022448"/>
    </source>
</evidence>
<dbReference type="AlphaFoldDB" id="A0A2S2C787"/>
<keyword evidence="5 8" id="KW-0812">Transmembrane</keyword>
<dbReference type="GO" id="GO:0005886">
    <property type="term" value="C:plasma membrane"/>
    <property type="evidence" value="ECO:0007669"/>
    <property type="project" value="UniProtKB-SubCell"/>
</dbReference>
<evidence type="ECO:0000313" key="10">
    <source>
        <dbReference type="Proteomes" id="UP000245711"/>
    </source>
</evidence>
<accession>A0A2S2C787</accession>
<keyword evidence="4" id="KW-1003">Cell membrane</keyword>
<evidence type="ECO:0000256" key="6">
    <source>
        <dbReference type="ARBA" id="ARBA00022989"/>
    </source>
</evidence>
<keyword evidence="7 8" id="KW-0472">Membrane</keyword>